<dbReference type="Proteomes" id="UP001283361">
    <property type="component" value="Unassembled WGS sequence"/>
</dbReference>
<keyword evidence="3" id="KW-1185">Reference proteome</keyword>
<keyword evidence="1" id="KW-0812">Transmembrane</keyword>
<reference evidence="2" key="1">
    <citation type="journal article" date="2023" name="G3 (Bethesda)">
        <title>A reference genome for the long-term kleptoplast-retaining sea slug Elysia crispata morphotype clarki.</title>
        <authorList>
            <person name="Eastman K.E."/>
            <person name="Pendleton A.L."/>
            <person name="Shaikh M.A."/>
            <person name="Suttiyut T."/>
            <person name="Ogas R."/>
            <person name="Tomko P."/>
            <person name="Gavelis G."/>
            <person name="Widhalm J.R."/>
            <person name="Wisecaver J.H."/>
        </authorList>
    </citation>
    <scope>NUCLEOTIDE SEQUENCE</scope>
    <source>
        <strain evidence="2">ECLA1</strain>
    </source>
</reference>
<evidence type="ECO:0000313" key="2">
    <source>
        <dbReference type="EMBL" id="KAK3712496.1"/>
    </source>
</evidence>
<organism evidence="2 3">
    <name type="scientific">Elysia crispata</name>
    <name type="common">lettuce slug</name>
    <dbReference type="NCBI Taxonomy" id="231223"/>
    <lineage>
        <taxon>Eukaryota</taxon>
        <taxon>Metazoa</taxon>
        <taxon>Spiralia</taxon>
        <taxon>Lophotrochozoa</taxon>
        <taxon>Mollusca</taxon>
        <taxon>Gastropoda</taxon>
        <taxon>Heterobranchia</taxon>
        <taxon>Euthyneura</taxon>
        <taxon>Panpulmonata</taxon>
        <taxon>Sacoglossa</taxon>
        <taxon>Placobranchoidea</taxon>
        <taxon>Plakobranchidae</taxon>
        <taxon>Elysia</taxon>
    </lineage>
</organism>
<name>A0AAE1CM45_9GAST</name>
<keyword evidence="1" id="KW-0472">Membrane</keyword>
<protein>
    <submittedName>
        <fullName evidence="2">Uncharacterized protein</fullName>
    </submittedName>
</protein>
<comment type="caution">
    <text evidence="2">The sequence shown here is derived from an EMBL/GenBank/DDBJ whole genome shotgun (WGS) entry which is preliminary data.</text>
</comment>
<dbReference type="EMBL" id="JAWDGP010007584">
    <property type="protein sequence ID" value="KAK3712496.1"/>
    <property type="molecule type" value="Genomic_DNA"/>
</dbReference>
<dbReference type="AlphaFoldDB" id="A0AAE1CM45"/>
<accession>A0AAE1CM45</accession>
<feature type="transmembrane region" description="Helical" evidence="1">
    <location>
        <begin position="212"/>
        <end position="236"/>
    </location>
</feature>
<evidence type="ECO:0000256" key="1">
    <source>
        <dbReference type="SAM" id="Phobius"/>
    </source>
</evidence>
<feature type="transmembrane region" description="Helical" evidence="1">
    <location>
        <begin position="167"/>
        <end position="192"/>
    </location>
</feature>
<evidence type="ECO:0000313" key="3">
    <source>
        <dbReference type="Proteomes" id="UP001283361"/>
    </source>
</evidence>
<gene>
    <name evidence="2" type="ORF">RRG08_002826</name>
</gene>
<keyword evidence="1" id="KW-1133">Transmembrane helix</keyword>
<proteinExistence type="predicted"/>
<feature type="transmembrane region" description="Helical" evidence="1">
    <location>
        <begin position="272"/>
        <end position="289"/>
    </location>
</feature>
<sequence length="314" mass="34216">MDSCATNATAGVIESSKITSTLIPQCHHFEPEVLCTLQVVGSATGLGQKTGVVTTSLSSVHSAPTAHTRRFSSSHLAQGSPLDKMELVESRLPRAIAHNDQVRNMLLTNRLGLDCSCHPISLSQLTLTQTLSGLSLAARIWVDISGHRSPLYAETQLRVEIYLQHSLVLVTLVIEPCCYCLVVEVVMLHILVLDTLVIEPCCYCLVVEIVMLRILVLDTLVIEPCCYCLVVEIVMLRILVLDTLVIEPCCYCLVVEIVLLLCLRGFPGAQVGVGPVVASFILYRLGLVLRTHGFKIKKQVSPVVGNNSSDCLSQ</sequence>